<evidence type="ECO:0000313" key="6">
    <source>
        <dbReference type="Proteomes" id="UP001258017"/>
    </source>
</evidence>
<keyword evidence="2" id="KW-0378">Hydrolase</keyword>
<organism evidence="5 6">
    <name type="scientific">Odynerus spinipes</name>
    <dbReference type="NCBI Taxonomy" id="1348599"/>
    <lineage>
        <taxon>Eukaryota</taxon>
        <taxon>Metazoa</taxon>
        <taxon>Ecdysozoa</taxon>
        <taxon>Arthropoda</taxon>
        <taxon>Hexapoda</taxon>
        <taxon>Insecta</taxon>
        <taxon>Pterygota</taxon>
        <taxon>Neoptera</taxon>
        <taxon>Endopterygota</taxon>
        <taxon>Hymenoptera</taxon>
        <taxon>Apocrita</taxon>
        <taxon>Aculeata</taxon>
        <taxon>Vespoidea</taxon>
        <taxon>Vespidae</taxon>
        <taxon>Eumeninae</taxon>
        <taxon>Odynerus</taxon>
    </lineage>
</organism>
<dbReference type="NCBIfam" id="NF003314">
    <property type="entry name" value="PRK04322.1"/>
    <property type="match status" value="1"/>
</dbReference>
<evidence type="ECO:0000256" key="1">
    <source>
        <dbReference type="ARBA" id="ARBA00013260"/>
    </source>
</evidence>
<gene>
    <name evidence="5" type="ORF">KPH14_002982</name>
</gene>
<dbReference type="FunFam" id="3.40.1490.10:FF:000001">
    <property type="entry name" value="Peptidyl-tRNA hydrolase 2"/>
    <property type="match status" value="1"/>
</dbReference>
<dbReference type="SUPFAM" id="SSF102462">
    <property type="entry name" value="Peptidyl-tRNA hydrolase II"/>
    <property type="match status" value="1"/>
</dbReference>
<evidence type="ECO:0000313" key="5">
    <source>
        <dbReference type="EMBL" id="KAK2587245.1"/>
    </source>
</evidence>
<evidence type="ECO:0000256" key="3">
    <source>
        <dbReference type="ARBA" id="ARBA00038050"/>
    </source>
</evidence>
<evidence type="ECO:0000256" key="4">
    <source>
        <dbReference type="ARBA" id="ARBA00048707"/>
    </source>
</evidence>
<dbReference type="InterPro" id="IPR023476">
    <property type="entry name" value="Pep_tRNA_hydro_II_dom_sf"/>
</dbReference>
<dbReference type="InterPro" id="IPR002833">
    <property type="entry name" value="PTH2"/>
</dbReference>
<keyword evidence="6" id="KW-1185">Reference proteome</keyword>
<dbReference type="CDD" id="cd02430">
    <property type="entry name" value="PTH2"/>
    <property type="match status" value="1"/>
</dbReference>
<dbReference type="PANTHER" id="PTHR12649:SF11">
    <property type="entry name" value="PEPTIDYL-TRNA HYDROLASE 2, MITOCHONDRIAL"/>
    <property type="match status" value="1"/>
</dbReference>
<accession>A0AAD9RX41</accession>
<reference evidence="5" key="2">
    <citation type="journal article" date="2023" name="Commun. Biol.">
        <title>Intrasexual cuticular hydrocarbon dimorphism in a wasp sheds light on hydrocarbon biosynthesis genes in Hymenoptera.</title>
        <authorList>
            <person name="Moris V.C."/>
            <person name="Podsiadlowski L."/>
            <person name="Martin S."/>
            <person name="Oeyen J.P."/>
            <person name="Donath A."/>
            <person name="Petersen M."/>
            <person name="Wilbrandt J."/>
            <person name="Misof B."/>
            <person name="Liedtke D."/>
            <person name="Thamm M."/>
            <person name="Scheiner R."/>
            <person name="Schmitt T."/>
            <person name="Niehuis O."/>
        </authorList>
    </citation>
    <scope>NUCLEOTIDE SEQUENCE</scope>
    <source>
        <strain evidence="5">GBR_01_08_01A</strain>
    </source>
</reference>
<protein>
    <recommendedName>
        <fullName evidence="1">peptidyl-tRNA hydrolase</fullName>
        <ecNumber evidence="1">3.1.1.29</ecNumber>
    </recommendedName>
</protein>
<dbReference type="Proteomes" id="UP001258017">
    <property type="component" value="Unassembled WGS sequence"/>
</dbReference>
<dbReference type="PANTHER" id="PTHR12649">
    <property type="entry name" value="PEPTIDYL-TRNA HYDROLASE 2"/>
    <property type="match status" value="1"/>
</dbReference>
<reference evidence="5" key="1">
    <citation type="submission" date="2021-08" db="EMBL/GenBank/DDBJ databases">
        <authorList>
            <person name="Misof B."/>
            <person name="Oliver O."/>
            <person name="Podsiadlowski L."/>
            <person name="Donath A."/>
            <person name="Peters R."/>
            <person name="Mayer C."/>
            <person name="Rust J."/>
            <person name="Gunkel S."/>
            <person name="Lesny P."/>
            <person name="Martin S."/>
            <person name="Oeyen J.P."/>
            <person name="Petersen M."/>
            <person name="Panagiotis P."/>
            <person name="Wilbrandt J."/>
            <person name="Tanja T."/>
        </authorList>
    </citation>
    <scope>NUCLEOTIDE SEQUENCE</scope>
    <source>
        <strain evidence="5">GBR_01_08_01A</strain>
        <tissue evidence="5">Thorax + abdomen</tissue>
    </source>
</reference>
<dbReference type="GO" id="GO:0004045">
    <property type="term" value="F:peptidyl-tRNA hydrolase activity"/>
    <property type="evidence" value="ECO:0007669"/>
    <property type="project" value="UniProtKB-EC"/>
</dbReference>
<name>A0AAD9RX41_9HYME</name>
<comment type="caution">
    <text evidence="5">The sequence shown here is derived from an EMBL/GenBank/DDBJ whole genome shotgun (WGS) entry which is preliminary data.</text>
</comment>
<proteinExistence type="inferred from homology"/>
<comment type="catalytic activity">
    <reaction evidence="4">
        <text>an N-acyl-L-alpha-aminoacyl-tRNA + H2O = an N-acyl-L-amino acid + a tRNA + H(+)</text>
        <dbReference type="Rhea" id="RHEA:54448"/>
        <dbReference type="Rhea" id="RHEA-COMP:10123"/>
        <dbReference type="Rhea" id="RHEA-COMP:13883"/>
        <dbReference type="ChEBI" id="CHEBI:15377"/>
        <dbReference type="ChEBI" id="CHEBI:15378"/>
        <dbReference type="ChEBI" id="CHEBI:59874"/>
        <dbReference type="ChEBI" id="CHEBI:78442"/>
        <dbReference type="ChEBI" id="CHEBI:138191"/>
        <dbReference type="EC" id="3.1.1.29"/>
    </reaction>
</comment>
<sequence>MDSLESLLKNGIDLKVGFVVGAIAGYCLYKLIMNQVSWISEKPTSTSIVYPCRKGECKLVLVIRNDLKMGKGKVAAQCAHAAVSAYKSALKHPSILKAWENSGQMKITVKVDNEDELLAIAKQAKAVGLLSNVVQDAGRTQIAPGSRTVCGVGPGPAELINEVTGHLKLY</sequence>
<dbReference type="AlphaFoldDB" id="A0AAD9RX41"/>
<dbReference type="Pfam" id="PF01981">
    <property type="entry name" value="PTH2"/>
    <property type="match status" value="1"/>
</dbReference>
<comment type="similarity">
    <text evidence="3">Belongs to the PTH2 family.</text>
</comment>
<evidence type="ECO:0000256" key="2">
    <source>
        <dbReference type="ARBA" id="ARBA00022801"/>
    </source>
</evidence>
<dbReference type="NCBIfam" id="TIGR00283">
    <property type="entry name" value="arch_pth2"/>
    <property type="match status" value="1"/>
</dbReference>
<dbReference type="Gene3D" id="3.40.1490.10">
    <property type="entry name" value="Bit1"/>
    <property type="match status" value="1"/>
</dbReference>
<dbReference type="EMBL" id="JAIFRP010000007">
    <property type="protein sequence ID" value="KAK2587245.1"/>
    <property type="molecule type" value="Genomic_DNA"/>
</dbReference>
<dbReference type="EC" id="3.1.1.29" evidence="1"/>
<dbReference type="GO" id="GO:0005829">
    <property type="term" value="C:cytosol"/>
    <property type="evidence" value="ECO:0007669"/>
    <property type="project" value="TreeGrafter"/>
</dbReference>